<evidence type="ECO:0000313" key="14">
    <source>
        <dbReference type="Proteomes" id="UP000183299"/>
    </source>
</evidence>
<feature type="transmembrane region" description="Helical" evidence="11">
    <location>
        <begin position="189"/>
        <end position="209"/>
    </location>
</feature>
<keyword evidence="14" id="KW-1185">Reference proteome</keyword>
<evidence type="ECO:0000313" key="13">
    <source>
        <dbReference type="EMBL" id="SFJ55176.1"/>
    </source>
</evidence>
<dbReference type="AlphaFoldDB" id="A0A1I3SCD8"/>
<protein>
    <recommendedName>
        <fullName evidence="11">Transport permease protein</fullName>
    </recommendedName>
</protein>
<evidence type="ECO:0000256" key="6">
    <source>
        <dbReference type="ARBA" id="ARBA00022692"/>
    </source>
</evidence>
<feature type="domain" description="ABC transmembrane type-2" evidence="12">
    <location>
        <begin position="47"/>
        <end position="269"/>
    </location>
</feature>
<evidence type="ECO:0000256" key="3">
    <source>
        <dbReference type="ARBA" id="ARBA00022448"/>
    </source>
</evidence>
<dbReference type="GO" id="GO:0043190">
    <property type="term" value="C:ATP-binding cassette (ABC) transporter complex"/>
    <property type="evidence" value="ECO:0007669"/>
    <property type="project" value="InterPro"/>
</dbReference>
<evidence type="ECO:0000256" key="5">
    <source>
        <dbReference type="ARBA" id="ARBA00022597"/>
    </source>
</evidence>
<keyword evidence="4 11" id="KW-1003">Cell membrane</keyword>
<evidence type="ECO:0000256" key="10">
    <source>
        <dbReference type="ARBA" id="ARBA00023136"/>
    </source>
</evidence>
<dbReference type="PRINTS" id="PR00164">
    <property type="entry name" value="ABC2TRNSPORT"/>
</dbReference>
<dbReference type="Pfam" id="PF01061">
    <property type="entry name" value="ABC2_membrane"/>
    <property type="match status" value="1"/>
</dbReference>
<keyword evidence="7" id="KW-0972">Capsule biogenesis/degradation</keyword>
<reference evidence="13 14" key="1">
    <citation type="submission" date="2016-10" db="EMBL/GenBank/DDBJ databases">
        <authorList>
            <person name="de Groot N.N."/>
        </authorList>
    </citation>
    <scope>NUCLEOTIDE SEQUENCE [LARGE SCALE GENOMIC DNA]</scope>
    <source>
        <strain evidence="13 14">CGMCC 1.8891</strain>
    </source>
</reference>
<evidence type="ECO:0000256" key="9">
    <source>
        <dbReference type="ARBA" id="ARBA00023047"/>
    </source>
</evidence>
<feature type="transmembrane region" description="Helical" evidence="11">
    <location>
        <begin position="160"/>
        <end position="183"/>
    </location>
</feature>
<evidence type="ECO:0000256" key="7">
    <source>
        <dbReference type="ARBA" id="ARBA00022903"/>
    </source>
</evidence>
<evidence type="ECO:0000256" key="11">
    <source>
        <dbReference type="RuleBase" id="RU361157"/>
    </source>
</evidence>
<keyword evidence="3 11" id="KW-0813">Transport</keyword>
<keyword evidence="8 11" id="KW-1133">Transmembrane helix</keyword>
<keyword evidence="5" id="KW-0762">Sugar transport</keyword>
<dbReference type="GeneID" id="98665236"/>
<dbReference type="RefSeq" id="WP_066607089.1">
    <property type="nucleotide sequence ID" value="NZ_FORY01000006.1"/>
</dbReference>
<comment type="similarity">
    <text evidence="2 11">Belongs to the ABC-2 integral membrane protein family.</text>
</comment>
<proteinExistence type="inferred from homology"/>
<dbReference type="OrthoDB" id="8479094at2"/>
<dbReference type="STRING" id="576117.SAMN04488138_10699"/>
<evidence type="ECO:0000256" key="2">
    <source>
        <dbReference type="ARBA" id="ARBA00007783"/>
    </source>
</evidence>
<feature type="transmembrane region" description="Helical" evidence="11">
    <location>
        <begin position="48"/>
        <end position="69"/>
    </location>
</feature>
<dbReference type="GO" id="GO:0015774">
    <property type="term" value="P:polysaccharide transport"/>
    <property type="evidence" value="ECO:0007669"/>
    <property type="project" value="UniProtKB-KW"/>
</dbReference>
<dbReference type="GO" id="GO:0015920">
    <property type="term" value="P:lipopolysaccharide transport"/>
    <property type="evidence" value="ECO:0007669"/>
    <property type="project" value="TreeGrafter"/>
</dbReference>
<dbReference type="PANTHER" id="PTHR30413:SF10">
    <property type="entry name" value="CAPSULE POLYSACCHARIDE EXPORT INNER-MEMBRANE PROTEIN CTRC"/>
    <property type="match status" value="1"/>
</dbReference>
<accession>A0A1I3SCD8</accession>
<organism evidence="13 14">
    <name type="scientific">Celeribacter halophilus</name>
    <dbReference type="NCBI Taxonomy" id="576117"/>
    <lineage>
        <taxon>Bacteria</taxon>
        <taxon>Pseudomonadati</taxon>
        <taxon>Pseudomonadota</taxon>
        <taxon>Alphaproteobacteria</taxon>
        <taxon>Rhodobacterales</taxon>
        <taxon>Roseobacteraceae</taxon>
        <taxon>Celeribacter</taxon>
    </lineage>
</organism>
<dbReference type="EMBL" id="FORY01000006">
    <property type="protein sequence ID" value="SFJ55176.1"/>
    <property type="molecule type" value="Genomic_DNA"/>
</dbReference>
<feature type="transmembrane region" description="Helical" evidence="11">
    <location>
        <begin position="127"/>
        <end position="148"/>
    </location>
</feature>
<dbReference type="InterPro" id="IPR013525">
    <property type="entry name" value="ABC2_TM"/>
</dbReference>
<feature type="transmembrane region" description="Helical" evidence="11">
    <location>
        <begin position="247"/>
        <end position="266"/>
    </location>
</feature>
<evidence type="ECO:0000256" key="1">
    <source>
        <dbReference type="ARBA" id="ARBA00004651"/>
    </source>
</evidence>
<dbReference type="PANTHER" id="PTHR30413">
    <property type="entry name" value="INNER MEMBRANE TRANSPORT PERMEASE"/>
    <property type="match status" value="1"/>
</dbReference>
<evidence type="ECO:0000256" key="4">
    <source>
        <dbReference type="ARBA" id="ARBA00022475"/>
    </source>
</evidence>
<feature type="transmembrane region" description="Helical" evidence="11">
    <location>
        <begin position="76"/>
        <end position="94"/>
    </location>
</feature>
<comment type="subcellular location">
    <subcellularLocation>
        <location evidence="11">Cell inner membrane</location>
        <topology evidence="11">Multi-pass membrane protein</topology>
    </subcellularLocation>
    <subcellularLocation>
        <location evidence="1">Cell membrane</location>
        <topology evidence="1">Multi-pass membrane protein</topology>
    </subcellularLocation>
</comment>
<keyword evidence="9" id="KW-0625">Polysaccharide transport</keyword>
<dbReference type="InterPro" id="IPR047817">
    <property type="entry name" value="ABC2_TM_bact-type"/>
</dbReference>
<keyword evidence="6 11" id="KW-0812">Transmembrane</keyword>
<gene>
    <name evidence="13" type="ORF">SAMN04488138_10699</name>
</gene>
<keyword evidence="10 11" id="KW-0472">Membrane</keyword>
<sequence length="276" mass="31255">MSQEIQTFEAIQPAPEPSSPNLRFRTFRTISALILREMSTTYGRTPGGYIWAILEPLAMIVLFAIGFSLMLRSPSLGTSFLWFYASAILPLRMFQRISGNVGNAISFNRALMSYPRVTFIDVVTSRFLLAVLTQSMVAAVVLVGIHSYDNVREIIDYQTLFTAFAATIWLGVGVGTLNCFLTFRYPLWSTLWGIATRPLMLISGVFFIYEDLPEFAQNILWFNPVLHITGYARAGMFYSIYSPHYISLTYVFLCGTIPLFFGVLLLRKFGQEALYK</sequence>
<dbReference type="Proteomes" id="UP000183299">
    <property type="component" value="Unassembled WGS sequence"/>
</dbReference>
<evidence type="ECO:0000259" key="12">
    <source>
        <dbReference type="PROSITE" id="PS51012"/>
    </source>
</evidence>
<evidence type="ECO:0000256" key="8">
    <source>
        <dbReference type="ARBA" id="ARBA00022989"/>
    </source>
</evidence>
<dbReference type="GO" id="GO:0140359">
    <property type="term" value="F:ABC-type transporter activity"/>
    <property type="evidence" value="ECO:0007669"/>
    <property type="project" value="InterPro"/>
</dbReference>
<dbReference type="InterPro" id="IPR000412">
    <property type="entry name" value="ABC_2_transport"/>
</dbReference>
<name>A0A1I3SCD8_9RHOB</name>
<dbReference type="PROSITE" id="PS51012">
    <property type="entry name" value="ABC_TM2"/>
    <property type="match status" value="1"/>
</dbReference>